<evidence type="ECO:0000256" key="10">
    <source>
        <dbReference type="HAMAP-Rule" id="MF_01043"/>
    </source>
</evidence>
<dbReference type="HAMAP" id="MF_01043">
    <property type="entry name" value="PlsY"/>
    <property type="match status" value="1"/>
</dbReference>
<dbReference type="EMBL" id="FUKW01000159">
    <property type="protein sequence ID" value="SJN45126.1"/>
    <property type="molecule type" value="Genomic_DNA"/>
</dbReference>
<keyword evidence="9 10" id="KW-1208">Phospholipid metabolism</keyword>
<keyword evidence="3 10" id="KW-0808">Transferase</keyword>
<evidence type="ECO:0000256" key="2">
    <source>
        <dbReference type="ARBA" id="ARBA00022516"/>
    </source>
</evidence>
<proteinExistence type="inferred from homology"/>
<dbReference type="Pfam" id="PF02660">
    <property type="entry name" value="G3P_acyltransf"/>
    <property type="match status" value="1"/>
</dbReference>
<protein>
    <recommendedName>
        <fullName evidence="10">Glycerol-3-phosphate acyltransferase</fullName>
    </recommendedName>
    <alternativeName>
        <fullName evidence="10">Acyl-PO4 G3P acyltransferase</fullName>
    </alternativeName>
    <alternativeName>
        <fullName evidence="10">Acyl-phosphate--glycerol-3-phosphate acyltransferase</fullName>
    </alternativeName>
    <alternativeName>
        <fullName evidence="10">G3P acyltransferase</fullName>
        <shortName evidence="10">GPAT</shortName>
        <ecNumber evidence="10">2.3.1.275</ecNumber>
    </alternativeName>
    <alternativeName>
        <fullName evidence="10">Lysophosphatidic acid synthase</fullName>
        <shortName evidence="10">LPA synthase</shortName>
    </alternativeName>
</protein>
<dbReference type="UniPathway" id="UPA00085"/>
<keyword evidence="6 10" id="KW-0443">Lipid metabolism</keyword>
<dbReference type="SMART" id="SM01207">
    <property type="entry name" value="G3P_acyltransf"/>
    <property type="match status" value="1"/>
</dbReference>
<sequence length="198" mass="21080">MLEAIMFLLAYLLGSIPSGVWIGKLFYKTDVREHGSGNSGTTNTFRVLGKKAGIIVLVLDILKGTLASLLPMWLGSDVHPMVVGLFAVIGHVYPIFAKFKGGKAVATSAGIALGAQPIFLLCLAVLWGAVLYTSSMVSLASIIAVIIGAIASLFLGDPLFALIVWVAMIIVIVRHKSNIGRIKNGTENKVPFGFKKNK</sequence>
<evidence type="ECO:0000256" key="4">
    <source>
        <dbReference type="ARBA" id="ARBA00022692"/>
    </source>
</evidence>
<feature type="transmembrane region" description="Helical" evidence="10">
    <location>
        <begin position="142"/>
        <end position="173"/>
    </location>
</feature>
<gene>
    <name evidence="10" type="primary">plsY</name>
    <name evidence="11" type="ORF">FM115_10955</name>
</gene>
<dbReference type="GO" id="GO:0005886">
    <property type="term" value="C:plasma membrane"/>
    <property type="evidence" value="ECO:0007669"/>
    <property type="project" value="UniProtKB-SubCell"/>
</dbReference>
<feature type="transmembrane region" description="Helical" evidence="10">
    <location>
        <begin position="109"/>
        <end position="130"/>
    </location>
</feature>
<feature type="transmembrane region" description="Helical" evidence="10">
    <location>
        <begin position="54"/>
        <end position="74"/>
    </location>
</feature>
<evidence type="ECO:0000256" key="7">
    <source>
        <dbReference type="ARBA" id="ARBA00023136"/>
    </source>
</evidence>
<evidence type="ECO:0000256" key="9">
    <source>
        <dbReference type="ARBA" id="ARBA00023264"/>
    </source>
</evidence>
<dbReference type="GO" id="GO:0008654">
    <property type="term" value="P:phospholipid biosynthetic process"/>
    <property type="evidence" value="ECO:0007669"/>
    <property type="project" value="UniProtKB-UniRule"/>
</dbReference>
<keyword evidence="2 10" id="KW-0444">Lipid biosynthesis</keyword>
<keyword evidence="5 10" id="KW-1133">Transmembrane helix</keyword>
<evidence type="ECO:0000313" key="11">
    <source>
        <dbReference type="EMBL" id="SJN45126.1"/>
    </source>
</evidence>
<feature type="transmembrane region" description="Helical" evidence="10">
    <location>
        <begin position="80"/>
        <end position="97"/>
    </location>
</feature>
<comment type="similarity">
    <text evidence="10">Belongs to the PlsY family.</text>
</comment>
<dbReference type="Proteomes" id="UP000195611">
    <property type="component" value="Unassembled WGS sequence"/>
</dbReference>
<comment type="pathway">
    <text evidence="10">Lipid metabolism; phospholipid metabolism.</text>
</comment>
<evidence type="ECO:0000256" key="3">
    <source>
        <dbReference type="ARBA" id="ARBA00022679"/>
    </source>
</evidence>
<comment type="function">
    <text evidence="10">Catalyzes the transfer of an acyl group from acyl-phosphate (acyl-PO(4)) to glycerol-3-phosphate (G3P) to form lysophosphatidic acid (LPA). This enzyme utilizes acyl-phosphate as fatty acyl donor, but not acyl-CoA or acyl-ACP.</text>
</comment>
<evidence type="ECO:0000256" key="5">
    <source>
        <dbReference type="ARBA" id="ARBA00022989"/>
    </source>
</evidence>
<dbReference type="NCBIfam" id="TIGR00023">
    <property type="entry name" value="glycerol-3-phosphate 1-O-acyltransferase PlsY"/>
    <property type="match status" value="1"/>
</dbReference>
<keyword evidence="4 10" id="KW-0812">Transmembrane</keyword>
<organism evidence="11 12">
    <name type="scientific">Marinilactibacillus psychrotolerans 42ea</name>
    <dbReference type="NCBI Taxonomy" id="1255609"/>
    <lineage>
        <taxon>Bacteria</taxon>
        <taxon>Bacillati</taxon>
        <taxon>Bacillota</taxon>
        <taxon>Bacilli</taxon>
        <taxon>Lactobacillales</taxon>
        <taxon>Carnobacteriaceae</taxon>
        <taxon>Marinilactibacillus</taxon>
    </lineage>
</organism>
<comment type="catalytic activity">
    <reaction evidence="10">
        <text>an acyl phosphate + sn-glycerol 3-phosphate = a 1-acyl-sn-glycero-3-phosphate + phosphate</text>
        <dbReference type="Rhea" id="RHEA:34075"/>
        <dbReference type="ChEBI" id="CHEBI:43474"/>
        <dbReference type="ChEBI" id="CHEBI:57597"/>
        <dbReference type="ChEBI" id="CHEBI:57970"/>
        <dbReference type="ChEBI" id="CHEBI:59918"/>
        <dbReference type="EC" id="2.3.1.275"/>
    </reaction>
</comment>
<feature type="transmembrane region" description="Helical" evidence="10">
    <location>
        <begin position="6"/>
        <end position="27"/>
    </location>
</feature>
<name>A0A1R4KL85_9LACT</name>
<dbReference type="EC" id="2.3.1.275" evidence="10"/>
<accession>A0A1R4KL85</accession>
<evidence type="ECO:0000256" key="8">
    <source>
        <dbReference type="ARBA" id="ARBA00023209"/>
    </source>
</evidence>
<dbReference type="PANTHER" id="PTHR30309">
    <property type="entry name" value="INNER MEMBRANE PROTEIN YGIH"/>
    <property type="match status" value="1"/>
</dbReference>
<evidence type="ECO:0000256" key="6">
    <source>
        <dbReference type="ARBA" id="ARBA00023098"/>
    </source>
</evidence>
<comment type="subunit">
    <text evidence="10">Probably interacts with PlsX.</text>
</comment>
<dbReference type="AlphaFoldDB" id="A0A1R4KL85"/>
<evidence type="ECO:0000256" key="1">
    <source>
        <dbReference type="ARBA" id="ARBA00022475"/>
    </source>
</evidence>
<comment type="subcellular location">
    <subcellularLocation>
        <location evidence="10">Cell membrane</location>
        <topology evidence="10">Multi-pass membrane protein</topology>
    </subcellularLocation>
</comment>
<dbReference type="InterPro" id="IPR003811">
    <property type="entry name" value="G3P_acylTferase_PlsY"/>
</dbReference>
<dbReference type="PANTHER" id="PTHR30309:SF0">
    <property type="entry name" value="GLYCEROL-3-PHOSPHATE ACYLTRANSFERASE-RELATED"/>
    <property type="match status" value="1"/>
</dbReference>
<evidence type="ECO:0000313" key="12">
    <source>
        <dbReference type="Proteomes" id="UP000195611"/>
    </source>
</evidence>
<keyword evidence="11" id="KW-0012">Acyltransferase</keyword>
<dbReference type="GO" id="GO:0043772">
    <property type="term" value="F:acyl-phosphate glycerol-3-phosphate acyltransferase activity"/>
    <property type="evidence" value="ECO:0007669"/>
    <property type="project" value="UniProtKB-UniRule"/>
</dbReference>
<keyword evidence="1 10" id="KW-1003">Cell membrane</keyword>
<dbReference type="RefSeq" id="WP_087060185.1">
    <property type="nucleotide sequence ID" value="NZ_FUKW01000159.1"/>
</dbReference>
<keyword evidence="7 10" id="KW-0472">Membrane</keyword>
<keyword evidence="8 10" id="KW-0594">Phospholipid biosynthesis</keyword>
<reference evidence="11 12" key="1">
    <citation type="submission" date="2017-02" db="EMBL/GenBank/DDBJ databases">
        <authorList>
            <person name="Peterson S.W."/>
        </authorList>
    </citation>
    <scope>NUCLEOTIDE SEQUENCE [LARGE SCALE GENOMIC DNA]</scope>
    <source>
        <strain evidence="11 12">42ea</strain>
    </source>
</reference>